<sequence length="74" mass="8454">MRARRRGKQHHAYAEWNTDSVRTKNRTIHEPPSPDKYIVVLSKSQDLDSIPPIGPRMAARRFVVGIVDSAMGRK</sequence>
<dbReference type="AlphaFoldDB" id="A0A0E1WAA9"/>
<evidence type="ECO:0000313" key="1">
    <source>
        <dbReference type="EMBL" id="EET10190.1"/>
    </source>
</evidence>
<dbReference type="EMBL" id="CM000832">
    <property type="protein sequence ID" value="EET10190.1"/>
    <property type="molecule type" value="Genomic_DNA"/>
</dbReference>
<gene>
    <name evidence="1" type="ORF">BURPS1710A_1662</name>
</gene>
<organism evidence="1">
    <name type="scientific">Burkholderia pseudomallei 1710a</name>
    <dbReference type="NCBI Taxonomy" id="320371"/>
    <lineage>
        <taxon>Bacteria</taxon>
        <taxon>Pseudomonadati</taxon>
        <taxon>Pseudomonadota</taxon>
        <taxon>Betaproteobacteria</taxon>
        <taxon>Burkholderiales</taxon>
        <taxon>Burkholderiaceae</taxon>
        <taxon>Burkholderia</taxon>
        <taxon>pseudomallei group</taxon>
    </lineage>
</organism>
<accession>A0A0E1WAA9</accession>
<name>A0A0E1WAA9_BURPE</name>
<dbReference type="Proteomes" id="UP000001812">
    <property type="component" value="Chromosome I"/>
</dbReference>
<dbReference type="HOGENOM" id="CLU_2680652_0_0_4"/>
<proteinExistence type="predicted"/>
<reference evidence="1" key="1">
    <citation type="submission" date="2009-05" db="EMBL/GenBank/DDBJ databases">
        <authorList>
            <person name="Harkins D.M."/>
            <person name="DeShazer D."/>
            <person name="Woods D.E."/>
            <person name="Brinkac L.M."/>
            <person name="Brown K.A."/>
            <person name="Hung G.C."/>
            <person name="Tuanyok A."/>
            <person name="Zhang B."/>
            <person name="Nierman W.C."/>
        </authorList>
    </citation>
    <scope>NUCLEOTIDE SEQUENCE [LARGE SCALE GENOMIC DNA]</scope>
    <source>
        <strain evidence="1">1710a</strain>
    </source>
</reference>
<protein>
    <submittedName>
        <fullName evidence="1">Uncharacterized protein</fullName>
    </submittedName>
</protein>